<dbReference type="GO" id="GO:0003735">
    <property type="term" value="F:structural constituent of ribosome"/>
    <property type="evidence" value="ECO:0007669"/>
    <property type="project" value="TreeGrafter"/>
</dbReference>
<reference evidence="3 4" key="1">
    <citation type="submission" date="2016-03" db="EMBL/GenBank/DDBJ databases">
        <authorList>
            <person name="Ploux O."/>
        </authorList>
    </citation>
    <scope>NUCLEOTIDE SEQUENCE [LARGE SCALE GENOMIC DNA]</scope>
    <source>
        <strain evidence="3 4">URUG2</strain>
    </source>
</reference>
<dbReference type="InterPro" id="IPR021036">
    <property type="entry name" value="Ribosomal_mS45"/>
</dbReference>
<organism evidence="3 4">
    <name type="scientific">Ramularia collo-cygni</name>
    <dbReference type="NCBI Taxonomy" id="112498"/>
    <lineage>
        <taxon>Eukaryota</taxon>
        <taxon>Fungi</taxon>
        <taxon>Dikarya</taxon>
        <taxon>Ascomycota</taxon>
        <taxon>Pezizomycotina</taxon>
        <taxon>Dothideomycetes</taxon>
        <taxon>Dothideomycetidae</taxon>
        <taxon>Mycosphaerellales</taxon>
        <taxon>Mycosphaerellaceae</taxon>
        <taxon>Ramularia</taxon>
    </lineage>
</organism>
<feature type="coiled-coil region" evidence="1">
    <location>
        <begin position="326"/>
        <end position="353"/>
    </location>
</feature>
<evidence type="ECO:0000256" key="1">
    <source>
        <dbReference type="SAM" id="Coils"/>
    </source>
</evidence>
<proteinExistence type="predicted"/>
<feature type="compositionally biased region" description="Basic and acidic residues" evidence="2">
    <location>
        <begin position="91"/>
        <end position="100"/>
    </location>
</feature>
<dbReference type="Pfam" id="PF12298">
    <property type="entry name" value="Bot1p"/>
    <property type="match status" value="1"/>
</dbReference>
<keyword evidence="1" id="KW-0175">Coiled coil</keyword>
<evidence type="ECO:0000313" key="4">
    <source>
        <dbReference type="Proteomes" id="UP000225277"/>
    </source>
</evidence>
<feature type="region of interest" description="Disordered" evidence="2">
    <location>
        <begin position="387"/>
        <end position="407"/>
    </location>
</feature>
<accession>A0A2D3UVX9</accession>
<feature type="compositionally biased region" description="Basic and acidic residues" evidence="2">
    <location>
        <begin position="119"/>
        <end position="159"/>
    </location>
</feature>
<gene>
    <name evidence="3" type="ORF">RCC_12304</name>
</gene>
<dbReference type="AlphaFoldDB" id="A0A2D3UVX9"/>
<evidence type="ECO:0000313" key="3">
    <source>
        <dbReference type="EMBL" id="CZT15186.1"/>
    </source>
</evidence>
<dbReference type="RefSeq" id="XP_023622083.1">
    <property type="nucleotide sequence ID" value="XM_023766315.1"/>
</dbReference>
<evidence type="ECO:0008006" key="5">
    <source>
        <dbReference type="Google" id="ProtNLM"/>
    </source>
</evidence>
<dbReference type="GO" id="GO:0005763">
    <property type="term" value="C:mitochondrial small ribosomal subunit"/>
    <property type="evidence" value="ECO:0007669"/>
    <property type="project" value="TreeGrafter"/>
</dbReference>
<dbReference type="EMBL" id="FJUY01000001">
    <property type="protein sequence ID" value="CZT15186.1"/>
    <property type="molecule type" value="Genomic_DNA"/>
</dbReference>
<name>A0A2D3UVX9_9PEZI</name>
<keyword evidence="4" id="KW-1185">Reference proteome</keyword>
<dbReference type="PANTHER" id="PTHR28158:SF1">
    <property type="entry name" value="SMALL RIBOSOMAL SUBUNIT PROTEIN MS45"/>
    <property type="match status" value="1"/>
</dbReference>
<dbReference type="Proteomes" id="UP000225277">
    <property type="component" value="Unassembled WGS sequence"/>
</dbReference>
<dbReference type="GO" id="GO:0032543">
    <property type="term" value="P:mitochondrial translation"/>
    <property type="evidence" value="ECO:0007669"/>
    <property type="project" value="TreeGrafter"/>
</dbReference>
<evidence type="ECO:0000256" key="2">
    <source>
        <dbReference type="SAM" id="MobiDB-lite"/>
    </source>
</evidence>
<dbReference type="STRING" id="112498.A0A2D3UVX9"/>
<feature type="region of interest" description="Disordered" evidence="2">
    <location>
        <begin position="79"/>
        <end position="166"/>
    </location>
</feature>
<sequence length="407" mass="46682">MPPRIQPHRLSTPSSCQCFRTRPQGLLEAAAPLAQQTRQFHRRDPQIQKRLRRNMWEWLNGPGKVFKEPMKGSTNYLSAYDRQGNLIRGRPQRDGSRSEQESPPEATSVADESAIVQEEIDRGVSEADRESNAAKREAARLRRSEYDARGGLPKERPSDMRPYPLNQDFRSESVLSEDLREELHRQVVERGVDISTVSAAFGVDTRRVAAVVRLKTVEKQWVEQGKPLAKPYQEAVLAMLPQTPFTPNDPNNKIHPHESVNDLPVHPRTRQQLFYPTSESRQFTREDAAKAFHPDLLPADKRIPHPELITLEKEHLAGIPREERFANQQARDLQAKQAAVEAAERQRKWEERTLRVIPTRRWDFKFQDISAEKTGKTGRSRSAVGIRYGMPHNDRQSGRVKIPTSVE</sequence>
<dbReference type="PANTHER" id="PTHR28158">
    <property type="entry name" value="37S RIBOSOMAL PROTEIN S35, MITOCHONDRIAL"/>
    <property type="match status" value="1"/>
</dbReference>
<protein>
    <recommendedName>
        <fullName evidence="5">Ribosomal protein S35, mitochondrial</fullName>
    </recommendedName>
</protein>
<dbReference type="GeneID" id="35606856"/>
<dbReference type="OrthoDB" id="10052321at2759"/>